<accession>A0ABS1TEJ7</accession>
<sequence length="358" mass="40266">MRKIYILILAFITICFMSAGSFAFLTNKTTNENNTVSAGAFPKFRVKLYSSAGPVFKDTLSGHQNQQSLSYPLWLTDASKYIIKDLTGQVLDVPAPRDQYETYESIANNSKNISRKSTMVSANFYSWKGVAIDKHDSNLDKAEDKKEHGTTIHHIVVIENSNRYGQESPKIKLADLKLDNITISISQHDVFKGSKGEYNVQRQPEAFSPANPQNSTRVRTFDLINGKYVRSFKNKDGKLTYDNQSSNGDLPANEADMILFDVGGEGYYAEPGDKGQLTEQQVLDQLYGRLCGNQPHADLNNDKYDIHYQNSTPMYNAVQEMIKNNDLKCSLDRSICDVKLIKDGNTISEEINSIYFGN</sequence>
<dbReference type="EMBL" id="JAESWC010000014">
    <property type="protein sequence ID" value="MBL4937497.1"/>
    <property type="molecule type" value="Genomic_DNA"/>
</dbReference>
<dbReference type="Proteomes" id="UP000632377">
    <property type="component" value="Unassembled WGS sequence"/>
</dbReference>
<gene>
    <name evidence="2" type="ORF">JK636_17390</name>
</gene>
<feature type="signal peptide" evidence="1">
    <location>
        <begin position="1"/>
        <end position="23"/>
    </location>
</feature>
<evidence type="ECO:0000313" key="3">
    <source>
        <dbReference type="Proteomes" id="UP000632377"/>
    </source>
</evidence>
<keyword evidence="3" id="KW-1185">Reference proteome</keyword>
<evidence type="ECO:0000256" key="1">
    <source>
        <dbReference type="SAM" id="SignalP"/>
    </source>
</evidence>
<reference evidence="2 3" key="1">
    <citation type="submission" date="2021-01" db="EMBL/GenBank/DDBJ databases">
        <title>Genome public.</title>
        <authorList>
            <person name="Liu C."/>
            <person name="Sun Q."/>
        </authorList>
    </citation>
    <scope>NUCLEOTIDE SEQUENCE [LARGE SCALE GENOMIC DNA]</scope>
    <source>
        <strain evidence="2 3">YIM B02515</strain>
    </source>
</reference>
<feature type="chain" id="PRO_5045127553" evidence="1">
    <location>
        <begin position="24"/>
        <end position="358"/>
    </location>
</feature>
<organism evidence="2 3">
    <name type="scientific">Clostridium rhizosphaerae</name>
    <dbReference type="NCBI Taxonomy" id="2803861"/>
    <lineage>
        <taxon>Bacteria</taxon>
        <taxon>Bacillati</taxon>
        <taxon>Bacillota</taxon>
        <taxon>Clostridia</taxon>
        <taxon>Eubacteriales</taxon>
        <taxon>Clostridiaceae</taxon>
        <taxon>Clostridium</taxon>
    </lineage>
</organism>
<proteinExistence type="predicted"/>
<protein>
    <submittedName>
        <fullName evidence="2">Uncharacterized protein</fullName>
    </submittedName>
</protein>
<name>A0ABS1TEJ7_9CLOT</name>
<dbReference type="RefSeq" id="WP_202750241.1">
    <property type="nucleotide sequence ID" value="NZ_JAESWC010000014.1"/>
</dbReference>
<keyword evidence="1" id="KW-0732">Signal</keyword>
<evidence type="ECO:0000313" key="2">
    <source>
        <dbReference type="EMBL" id="MBL4937497.1"/>
    </source>
</evidence>
<comment type="caution">
    <text evidence="2">The sequence shown here is derived from an EMBL/GenBank/DDBJ whole genome shotgun (WGS) entry which is preliminary data.</text>
</comment>